<feature type="transmembrane region" description="Helical" evidence="5">
    <location>
        <begin position="248"/>
        <end position="271"/>
    </location>
</feature>
<sequence>MDPALTSSPFGLAVHLLSGGRLFTPTEYRPDFTFPGDGSIEKHTHERVQEGIEESTQATQEPILVDWYGPDDPDNPHNWPFAVKLLVYITVNWLTFIVYMSATVFSMAEDDFQAALGTTRTTTALGLALYVLGYAIGPLIWSPLSEIPSVGRNPPYLVSTACFLLISIGTALANSVPAFLVLRFLQGFFGSPSLGTGGASLADVTGPRNLPYAMCIWGLCAVAGPAIAPIISGFSVPVKGWQWSMWEIVWAAAPCCIMLVFLPETSSLAILHQRARRLRKRTGNDNFHTVAETRQKASSPLHIAYNALVVPWEINALDPAILFTTIYLGLVYAIFYSFFESLPLVYLGIHHMSLSQLGLIFLACLIGALVTLPFYLTFIHSVLNRSSAHPPEPETRLIPALFGSVLIPAGLFIFAWTARDSTSWPVPTAGLLIEMAGTTLVIQCTLSYLSVAYPRYSASIFAMNDLARAGLAFGAILWSGPLYDGLGIAWATTLLACLTVGCTVGMFVLYWFGGTLRKRSRFAED</sequence>
<dbReference type="InterPro" id="IPR020846">
    <property type="entry name" value="MFS_dom"/>
</dbReference>
<dbReference type="PROSITE" id="PS50850">
    <property type="entry name" value="MFS"/>
    <property type="match status" value="1"/>
</dbReference>
<feature type="transmembrane region" description="Helical" evidence="5">
    <location>
        <begin position="216"/>
        <end position="236"/>
    </location>
</feature>
<dbReference type="EMBL" id="KV878596">
    <property type="protein sequence ID" value="OJJ53730.1"/>
    <property type="molecule type" value="Genomic_DNA"/>
</dbReference>
<dbReference type="PANTHER" id="PTHR23502">
    <property type="entry name" value="MAJOR FACILITATOR SUPERFAMILY"/>
    <property type="match status" value="1"/>
</dbReference>
<feature type="transmembrane region" description="Helical" evidence="5">
    <location>
        <begin position="489"/>
        <end position="512"/>
    </location>
</feature>
<gene>
    <name evidence="7" type="ORF">ASPSYDRAFT_211502</name>
</gene>
<keyword evidence="3 5" id="KW-1133">Transmembrane helix</keyword>
<dbReference type="PANTHER" id="PTHR23502:SF23">
    <property type="entry name" value="FLUCONAZOLE RESISTANCE PROTEIN 1"/>
    <property type="match status" value="1"/>
</dbReference>
<feature type="transmembrane region" description="Helical" evidence="5">
    <location>
        <begin position="397"/>
        <end position="417"/>
    </location>
</feature>
<dbReference type="Pfam" id="PF07690">
    <property type="entry name" value="MFS_1"/>
    <property type="match status" value="1"/>
</dbReference>
<dbReference type="OrthoDB" id="3357846at2759"/>
<keyword evidence="8" id="KW-1185">Reference proteome</keyword>
<feature type="transmembrane region" description="Helical" evidence="5">
    <location>
        <begin position="465"/>
        <end position="483"/>
    </location>
</feature>
<feature type="transmembrane region" description="Helical" evidence="5">
    <location>
        <begin position="320"/>
        <end position="339"/>
    </location>
</feature>
<dbReference type="GeneID" id="63760091"/>
<dbReference type="SUPFAM" id="SSF103473">
    <property type="entry name" value="MFS general substrate transporter"/>
    <property type="match status" value="1"/>
</dbReference>
<comment type="subcellular location">
    <subcellularLocation>
        <location evidence="1">Membrane</location>
        <topology evidence="1">Multi-pass membrane protein</topology>
    </subcellularLocation>
</comment>
<dbReference type="GO" id="GO:1990961">
    <property type="term" value="P:xenobiotic detoxification by transmembrane export across the plasma membrane"/>
    <property type="evidence" value="ECO:0007669"/>
    <property type="project" value="TreeGrafter"/>
</dbReference>
<organism evidence="7 8">
    <name type="scientific">Aspergillus sydowii CBS 593.65</name>
    <dbReference type="NCBI Taxonomy" id="1036612"/>
    <lineage>
        <taxon>Eukaryota</taxon>
        <taxon>Fungi</taxon>
        <taxon>Dikarya</taxon>
        <taxon>Ascomycota</taxon>
        <taxon>Pezizomycotina</taxon>
        <taxon>Eurotiomycetes</taxon>
        <taxon>Eurotiomycetidae</taxon>
        <taxon>Eurotiales</taxon>
        <taxon>Aspergillaceae</taxon>
        <taxon>Aspergillus</taxon>
        <taxon>Aspergillus subgen. Nidulantes</taxon>
    </lineage>
</organism>
<evidence type="ECO:0000256" key="5">
    <source>
        <dbReference type="SAM" id="Phobius"/>
    </source>
</evidence>
<dbReference type="VEuPathDB" id="FungiDB:ASPSYDRAFT_211502"/>
<evidence type="ECO:0000259" key="6">
    <source>
        <dbReference type="PROSITE" id="PS50850"/>
    </source>
</evidence>
<feature type="transmembrane region" description="Helical" evidence="5">
    <location>
        <begin position="359"/>
        <end position="376"/>
    </location>
</feature>
<reference evidence="8" key="1">
    <citation type="journal article" date="2017" name="Genome Biol.">
        <title>Comparative genomics reveals high biological diversity and specific adaptations in the industrially and medically important fungal genus Aspergillus.</title>
        <authorList>
            <person name="de Vries R.P."/>
            <person name="Riley R."/>
            <person name="Wiebenga A."/>
            <person name="Aguilar-Osorio G."/>
            <person name="Amillis S."/>
            <person name="Uchima C.A."/>
            <person name="Anderluh G."/>
            <person name="Asadollahi M."/>
            <person name="Askin M."/>
            <person name="Barry K."/>
            <person name="Battaglia E."/>
            <person name="Bayram O."/>
            <person name="Benocci T."/>
            <person name="Braus-Stromeyer S.A."/>
            <person name="Caldana C."/>
            <person name="Canovas D."/>
            <person name="Cerqueira G.C."/>
            <person name="Chen F."/>
            <person name="Chen W."/>
            <person name="Choi C."/>
            <person name="Clum A."/>
            <person name="Dos Santos R.A."/>
            <person name="Damasio A.R."/>
            <person name="Diallinas G."/>
            <person name="Emri T."/>
            <person name="Fekete E."/>
            <person name="Flipphi M."/>
            <person name="Freyberg S."/>
            <person name="Gallo A."/>
            <person name="Gournas C."/>
            <person name="Habgood R."/>
            <person name="Hainaut M."/>
            <person name="Harispe M.L."/>
            <person name="Henrissat B."/>
            <person name="Hilden K.S."/>
            <person name="Hope R."/>
            <person name="Hossain A."/>
            <person name="Karabika E."/>
            <person name="Karaffa L."/>
            <person name="Karanyi Z."/>
            <person name="Krasevec N."/>
            <person name="Kuo A."/>
            <person name="Kusch H."/>
            <person name="LaButti K."/>
            <person name="Lagendijk E.L."/>
            <person name="Lapidus A."/>
            <person name="Levasseur A."/>
            <person name="Lindquist E."/>
            <person name="Lipzen A."/>
            <person name="Logrieco A.F."/>
            <person name="MacCabe A."/>
            <person name="Maekelae M.R."/>
            <person name="Malavazi I."/>
            <person name="Melin P."/>
            <person name="Meyer V."/>
            <person name="Mielnichuk N."/>
            <person name="Miskei M."/>
            <person name="Molnar A.P."/>
            <person name="Mule G."/>
            <person name="Ngan C.Y."/>
            <person name="Orejas M."/>
            <person name="Orosz E."/>
            <person name="Ouedraogo J.P."/>
            <person name="Overkamp K.M."/>
            <person name="Park H.-S."/>
            <person name="Perrone G."/>
            <person name="Piumi F."/>
            <person name="Punt P.J."/>
            <person name="Ram A.F."/>
            <person name="Ramon A."/>
            <person name="Rauscher S."/>
            <person name="Record E."/>
            <person name="Riano-Pachon D.M."/>
            <person name="Robert V."/>
            <person name="Roehrig J."/>
            <person name="Ruller R."/>
            <person name="Salamov A."/>
            <person name="Salih N.S."/>
            <person name="Samson R.A."/>
            <person name="Sandor E."/>
            <person name="Sanguinetti M."/>
            <person name="Schuetze T."/>
            <person name="Sepcic K."/>
            <person name="Shelest E."/>
            <person name="Sherlock G."/>
            <person name="Sophianopoulou V."/>
            <person name="Squina F.M."/>
            <person name="Sun H."/>
            <person name="Susca A."/>
            <person name="Todd R.B."/>
            <person name="Tsang A."/>
            <person name="Unkles S.E."/>
            <person name="van de Wiele N."/>
            <person name="van Rossen-Uffink D."/>
            <person name="Oliveira J.V."/>
            <person name="Vesth T.C."/>
            <person name="Visser J."/>
            <person name="Yu J.-H."/>
            <person name="Zhou M."/>
            <person name="Andersen M.R."/>
            <person name="Archer D.B."/>
            <person name="Baker S.E."/>
            <person name="Benoit I."/>
            <person name="Brakhage A.A."/>
            <person name="Braus G.H."/>
            <person name="Fischer R."/>
            <person name="Frisvad J.C."/>
            <person name="Goldman G.H."/>
            <person name="Houbraken J."/>
            <person name="Oakley B."/>
            <person name="Pocsi I."/>
            <person name="Scazzocchio C."/>
            <person name="Seiboth B."/>
            <person name="vanKuyk P.A."/>
            <person name="Wortman J."/>
            <person name="Dyer P.S."/>
            <person name="Grigoriev I.V."/>
        </authorList>
    </citation>
    <scope>NUCLEOTIDE SEQUENCE [LARGE SCALE GENOMIC DNA]</scope>
    <source>
        <strain evidence="8">CBS 593.65</strain>
    </source>
</reference>
<feature type="transmembrane region" description="Helical" evidence="5">
    <location>
        <begin position="156"/>
        <end position="182"/>
    </location>
</feature>
<keyword evidence="2 5" id="KW-0812">Transmembrane</keyword>
<feature type="transmembrane region" description="Helical" evidence="5">
    <location>
        <begin position="85"/>
        <end position="105"/>
    </location>
</feature>
<dbReference type="AlphaFoldDB" id="A0A1L9T2Q9"/>
<dbReference type="GO" id="GO:0015244">
    <property type="term" value="F:fluconazole transmembrane transporter activity"/>
    <property type="evidence" value="ECO:0007669"/>
    <property type="project" value="TreeGrafter"/>
</dbReference>
<dbReference type="CDD" id="cd17323">
    <property type="entry name" value="MFS_Tpo1_MDR_like"/>
    <property type="match status" value="1"/>
</dbReference>
<protein>
    <recommendedName>
        <fullName evidence="6">Major facilitator superfamily (MFS) profile domain-containing protein</fullName>
    </recommendedName>
</protein>
<evidence type="ECO:0000256" key="4">
    <source>
        <dbReference type="ARBA" id="ARBA00023136"/>
    </source>
</evidence>
<dbReference type="InterPro" id="IPR036259">
    <property type="entry name" value="MFS_trans_sf"/>
</dbReference>
<dbReference type="Proteomes" id="UP000184356">
    <property type="component" value="Unassembled WGS sequence"/>
</dbReference>
<evidence type="ECO:0000256" key="2">
    <source>
        <dbReference type="ARBA" id="ARBA00022692"/>
    </source>
</evidence>
<evidence type="ECO:0000256" key="1">
    <source>
        <dbReference type="ARBA" id="ARBA00004141"/>
    </source>
</evidence>
<dbReference type="STRING" id="1036612.A0A1L9T2Q9"/>
<proteinExistence type="predicted"/>
<evidence type="ECO:0000256" key="3">
    <source>
        <dbReference type="ARBA" id="ARBA00022989"/>
    </source>
</evidence>
<feature type="transmembrane region" description="Helical" evidence="5">
    <location>
        <begin position="125"/>
        <end position="144"/>
    </location>
</feature>
<accession>A0A1L9T2Q9</accession>
<feature type="transmembrane region" description="Helical" evidence="5">
    <location>
        <begin position="429"/>
        <end position="453"/>
    </location>
</feature>
<evidence type="ECO:0000313" key="7">
    <source>
        <dbReference type="EMBL" id="OJJ53730.1"/>
    </source>
</evidence>
<name>A0A1L9T2Q9_9EURO</name>
<dbReference type="Gene3D" id="1.20.1250.20">
    <property type="entry name" value="MFS general substrate transporter like domains"/>
    <property type="match status" value="1"/>
</dbReference>
<evidence type="ECO:0000313" key="8">
    <source>
        <dbReference type="Proteomes" id="UP000184356"/>
    </source>
</evidence>
<dbReference type="GO" id="GO:0005886">
    <property type="term" value="C:plasma membrane"/>
    <property type="evidence" value="ECO:0007669"/>
    <property type="project" value="TreeGrafter"/>
</dbReference>
<dbReference type="RefSeq" id="XP_040697536.1">
    <property type="nucleotide sequence ID" value="XM_040844018.1"/>
</dbReference>
<keyword evidence="4 5" id="KW-0472">Membrane</keyword>
<feature type="domain" description="Major facilitator superfamily (MFS) profile" evidence="6">
    <location>
        <begin position="87"/>
        <end position="525"/>
    </location>
</feature>
<dbReference type="InterPro" id="IPR011701">
    <property type="entry name" value="MFS"/>
</dbReference>